<sequence length="466" mass="55640">MDKNKKEQEKIRELLNFPDRKKNLVKYNNDLNDNKQYYGVSSLSKYEMDIFFFLIAQLQGQDGAVVDIKIKDLKRYLHMPTTMSYRTFQRIVIQTFDHLENIKTGFLKTDEENREYLQLKPIFDYTNIYTDSLDVEVKVNKEYRYLFNGLIRSTDPSMQIRYTRFDLQQMIKIKRQNSKNLYRLLMQNMYRGEREFTENEIYEQLGLFTVRKGKKAKKYENGKLYNRVLKPALVDLSPFFRNLRLKKQYGPNHTIEKYHFYWVKEPARVSRLIYNPEDADIRAVVNIKTNDHLTLKEKNEAIDRYFGQKIGTSHLEKQEGNKKYLKSFFEDTPFNQSGLDIEQKKLTDVELKNMISTYRYLESLNLLKDRDKTFLKLLNTEQRRREGKLEEENVDKGTFLQSFLNEPKPLESMTDVELNHYQDMLLAKIADPEHNITNSERTDLSNIRKILLGLNDLKKNMPSSDK</sequence>
<dbReference type="Proteomes" id="UP000312326">
    <property type="component" value="Plasmid pPMRA301"/>
</dbReference>
<evidence type="ECO:0000259" key="2">
    <source>
        <dbReference type="Pfam" id="PF01051"/>
    </source>
</evidence>
<protein>
    <submittedName>
        <fullName evidence="3">Replication initiation protein</fullName>
    </submittedName>
</protein>
<accession>A0A5B8EJ86</accession>
<dbReference type="Pfam" id="PF01051">
    <property type="entry name" value="Rep3_N"/>
    <property type="match status" value="1"/>
</dbReference>
<keyword evidence="3" id="KW-0614">Plasmid</keyword>
<evidence type="ECO:0000313" key="4">
    <source>
        <dbReference type="Proteomes" id="UP000312326"/>
    </source>
</evidence>
<name>A0A5B8EJ86_LACAM</name>
<dbReference type="SUPFAM" id="SSF46785">
    <property type="entry name" value="Winged helix' DNA-binding domain"/>
    <property type="match status" value="1"/>
</dbReference>
<dbReference type="GO" id="GO:0006270">
    <property type="term" value="P:DNA replication initiation"/>
    <property type="evidence" value="ECO:0007669"/>
    <property type="project" value="InterPro"/>
</dbReference>
<organism evidence="3 4">
    <name type="scientific">Lactobacillus amylovorus</name>
    <dbReference type="NCBI Taxonomy" id="1604"/>
    <lineage>
        <taxon>Bacteria</taxon>
        <taxon>Bacillati</taxon>
        <taxon>Bacillota</taxon>
        <taxon>Bacilli</taxon>
        <taxon>Lactobacillales</taxon>
        <taxon>Lactobacillaceae</taxon>
        <taxon>Lactobacillus</taxon>
    </lineage>
</organism>
<dbReference type="RefSeq" id="WP_139962607.1">
    <property type="nucleotide sequence ID" value="NZ_CP029755.1"/>
</dbReference>
<evidence type="ECO:0000313" key="3">
    <source>
        <dbReference type="EMBL" id="QDD71311.1"/>
    </source>
</evidence>
<dbReference type="InterPro" id="IPR036390">
    <property type="entry name" value="WH_DNA-bd_sf"/>
</dbReference>
<dbReference type="EMBL" id="CP029755">
    <property type="protein sequence ID" value="QDD71311.1"/>
    <property type="molecule type" value="Genomic_DNA"/>
</dbReference>
<evidence type="ECO:0000256" key="1">
    <source>
        <dbReference type="ARBA" id="ARBA00038283"/>
    </source>
</evidence>
<gene>
    <name evidence="3" type="ORF">DM298_10560</name>
</gene>
<feature type="domain" description="Initiator Rep protein WH1" evidence="2">
    <location>
        <begin position="25"/>
        <end position="186"/>
    </location>
</feature>
<proteinExistence type="inferred from homology"/>
<dbReference type="GO" id="GO:0003887">
    <property type="term" value="F:DNA-directed DNA polymerase activity"/>
    <property type="evidence" value="ECO:0007669"/>
    <property type="project" value="InterPro"/>
</dbReference>
<dbReference type="AlphaFoldDB" id="A0A5B8EJ86"/>
<geneLocation type="plasmid" evidence="4">
    <name>ppmra301</name>
</geneLocation>
<dbReference type="InterPro" id="IPR000525">
    <property type="entry name" value="Initiator_Rep_WH1"/>
</dbReference>
<reference evidence="3 4" key="1">
    <citation type="submission" date="2018-06" db="EMBL/GenBank/DDBJ databases">
        <title>Complete genome sequnece of Lactobacillus amylovorus PMRA3.</title>
        <authorList>
            <person name="Nam Y.-D."/>
            <person name="Chung W.-H."/>
            <person name="Park Y.S."/>
            <person name="Kang J."/>
        </authorList>
    </citation>
    <scope>NUCLEOTIDE SEQUENCE [LARGE SCALE GENOMIC DNA]</scope>
    <source>
        <strain evidence="3 4">PMRA3</strain>
        <plasmid evidence="4">ppmra301</plasmid>
    </source>
</reference>
<comment type="similarity">
    <text evidence="1">Belongs to the initiator RepB protein family.</text>
</comment>